<dbReference type="PANTHER" id="PTHR11709:SF511">
    <property type="entry name" value="LACCASE"/>
    <property type="match status" value="1"/>
</dbReference>
<feature type="domain" description="Plastocyanin-like" evidence="9">
    <location>
        <begin position="376"/>
        <end position="505"/>
    </location>
</feature>
<dbReference type="PANTHER" id="PTHR11709">
    <property type="entry name" value="MULTI-COPPER OXIDASE"/>
    <property type="match status" value="1"/>
</dbReference>
<dbReference type="InterPro" id="IPR002355">
    <property type="entry name" value="Cu_oxidase_Cu_BS"/>
</dbReference>
<evidence type="ECO:0000256" key="5">
    <source>
        <dbReference type="ARBA" id="ARBA00023157"/>
    </source>
</evidence>
<dbReference type="Pfam" id="PF00394">
    <property type="entry name" value="Cu-oxidase"/>
    <property type="match status" value="1"/>
</dbReference>
<evidence type="ECO:0000256" key="6">
    <source>
        <dbReference type="ARBA" id="ARBA00023180"/>
    </source>
</evidence>
<dbReference type="InterPro" id="IPR045087">
    <property type="entry name" value="Cu-oxidase_fam"/>
</dbReference>
<dbReference type="OrthoDB" id="2121828at2759"/>
<keyword evidence="4" id="KW-0186">Copper</keyword>
<proteinExistence type="inferred from homology"/>
<evidence type="ECO:0000256" key="1">
    <source>
        <dbReference type="ARBA" id="ARBA00010609"/>
    </source>
</evidence>
<keyword evidence="3" id="KW-0560">Oxidoreductase</keyword>
<dbReference type="GO" id="GO:0005507">
    <property type="term" value="F:copper ion binding"/>
    <property type="evidence" value="ECO:0007669"/>
    <property type="project" value="InterPro"/>
</dbReference>
<keyword evidence="6" id="KW-0325">Glycoprotein</keyword>
<dbReference type="Proteomes" id="UP000320762">
    <property type="component" value="Unassembled WGS sequence"/>
</dbReference>
<dbReference type="PROSITE" id="PS00080">
    <property type="entry name" value="MULTICOPPER_OXIDASE2"/>
    <property type="match status" value="1"/>
</dbReference>
<dbReference type="InterPro" id="IPR001117">
    <property type="entry name" value="Cu-oxidase_2nd"/>
</dbReference>
<evidence type="ECO:0000256" key="3">
    <source>
        <dbReference type="ARBA" id="ARBA00023002"/>
    </source>
</evidence>
<gene>
    <name evidence="11" type="ORF">BD626DRAFT_625594</name>
</gene>
<evidence type="ECO:0000259" key="9">
    <source>
        <dbReference type="Pfam" id="PF07731"/>
    </source>
</evidence>
<reference evidence="11 12" key="1">
    <citation type="journal article" date="2019" name="New Phytol.">
        <title>Comparative genomics reveals unique wood-decay strategies and fruiting body development in the Schizophyllaceae.</title>
        <authorList>
            <person name="Almasi E."/>
            <person name="Sahu N."/>
            <person name="Krizsan K."/>
            <person name="Balint B."/>
            <person name="Kovacs G.M."/>
            <person name="Kiss B."/>
            <person name="Cseklye J."/>
            <person name="Drula E."/>
            <person name="Henrissat B."/>
            <person name="Nagy I."/>
            <person name="Chovatia M."/>
            <person name="Adam C."/>
            <person name="LaButti K."/>
            <person name="Lipzen A."/>
            <person name="Riley R."/>
            <person name="Grigoriev I.V."/>
            <person name="Nagy L.G."/>
        </authorList>
    </citation>
    <scope>NUCLEOTIDE SEQUENCE [LARGE SCALE GENOMIC DNA]</scope>
    <source>
        <strain evidence="11 12">NL-1724</strain>
    </source>
</reference>
<feature type="chain" id="PRO_5021713204" evidence="7">
    <location>
        <begin position="19"/>
        <end position="560"/>
    </location>
</feature>
<evidence type="ECO:0000259" key="8">
    <source>
        <dbReference type="Pfam" id="PF00394"/>
    </source>
</evidence>
<dbReference type="InterPro" id="IPR008972">
    <property type="entry name" value="Cupredoxin"/>
</dbReference>
<dbReference type="FunFam" id="2.60.40.420:FF:000045">
    <property type="entry name" value="Laccase 2"/>
    <property type="match status" value="1"/>
</dbReference>
<evidence type="ECO:0000259" key="10">
    <source>
        <dbReference type="Pfam" id="PF07732"/>
    </source>
</evidence>
<dbReference type="STRING" id="97359.A0A550D058"/>
<name>A0A550D058_9AGAR</name>
<evidence type="ECO:0000256" key="4">
    <source>
        <dbReference type="ARBA" id="ARBA00023008"/>
    </source>
</evidence>
<dbReference type="AlphaFoldDB" id="A0A550D058"/>
<keyword evidence="12" id="KW-1185">Reference proteome</keyword>
<keyword evidence="5" id="KW-1015">Disulfide bond</keyword>
<dbReference type="PROSITE" id="PS00079">
    <property type="entry name" value="MULTICOPPER_OXIDASE1"/>
    <property type="match status" value="2"/>
</dbReference>
<evidence type="ECO:0000256" key="2">
    <source>
        <dbReference type="ARBA" id="ARBA00022723"/>
    </source>
</evidence>
<dbReference type="InterPro" id="IPR033138">
    <property type="entry name" value="Cu_oxidase_CS"/>
</dbReference>
<protein>
    <submittedName>
        <fullName evidence="11">Multicopper oxidase/laccase</fullName>
    </submittedName>
</protein>
<comment type="caution">
    <text evidence="11">The sequence shown here is derived from an EMBL/GenBank/DDBJ whole genome shotgun (WGS) entry which is preliminary data.</text>
</comment>
<keyword evidence="7" id="KW-0732">Signal</keyword>
<dbReference type="Gene3D" id="2.60.40.420">
    <property type="entry name" value="Cupredoxins - blue copper proteins"/>
    <property type="match status" value="3"/>
</dbReference>
<dbReference type="Pfam" id="PF07732">
    <property type="entry name" value="Cu-oxidase_3"/>
    <property type="match status" value="1"/>
</dbReference>
<dbReference type="GO" id="GO:0016491">
    <property type="term" value="F:oxidoreductase activity"/>
    <property type="evidence" value="ECO:0007669"/>
    <property type="project" value="UniProtKB-KW"/>
</dbReference>
<comment type="similarity">
    <text evidence="1">Belongs to the multicopper oxidase family.</text>
</comment>
<evidence type="ECO:0000256" key="7">
    <source>
        <dbReference type="SAM" id="SignalP"/>
    </source>
</evidence>
<dbReference type="EMBL" id="VDMD01000001">
    <property type="protein sequence ID" value="TRM70406.1"/>
    <property type="molecule type" value="Genomic_DNA"/>
</dbReference>
<dbReference type="InterPro" id="IPR011706">
    <property type="entry name" value="Cu-oxidase_C"/>
</dbReference>
<feature type="domain" description="Plastocyanin-like" evidence="8">
    <location>
        <begin position="163"/>
        <end position="311"/>
    </location>
</feature>
<evidence type="ECO:0000313" key="12">
    <source>
        <dbReference type="Proteomes" id="UP000320762"/>
    </source>
</evidence>
<sequence>MLFTVAATLALLSTSALAALGPNSALSLSHGHVAPDGVDRIGVLVNNEFPSPLIQANKSDEFRLNVIDQLTVMEDPYLDMLTSIHWHGFFQKGSNYADGPAYVTQCPLVPGENFLYQFQIPDQVGTYWYHSHFALQYCDGLRGPIVVYDPDDPYKDDYDVDDESTVITLADWYHTAARAQPAGPFFADSTLINGKGRSLANLTAPLSVIQVERNKRYRFRLVSLACEPNYTFSIDGHNMTIIEADGELTEPHTVNQIQIFAGQRYSFILNATQPKDNYWIRSTPSLALKNSSGTDDFTGGINSAILRYIGASEDEPITNASTEVTPLREADLHALIDPAAPGGPDYGHDDVQNVTLVMAFDGEFFTINGNSFTPNATAPFLLQILSGVQRAQDLLPQESIVNIERGRVIEVTLLPNMTNGMAGTPHPMHLHGHAFSVVRSAGETEANYVNPVRRDVVNTGTAVMGEEGAGAVIRFVADNPGPWFLHCHIDPHLQAGLAVVFAEDVEQTAGVTSPPQDWSMLCPVYNSFMGVFNRPFAGPTAEAATNSLEGWSDPDQLDAN</sequence>
<dbReference type="CDD" id="cd13903">
    <property type="entry name" value="CuRO_3_Tv-LCC_like"/>
    <property type="match status" value="1"/>
</dbReference>
<accession>A0A550D058</accession>
<dbReference type="Pfam" id="PF07731">
    <property type="entry name" value="Cu-oxidase_2"/>
    <property type="match status" value="1"/>
</dbReference>
<feature type="signal peptide" evidence="7">
    <location>
        <begin position="1"/>
        <end position="18"/>
    </location>
</feature>
<evidence type="ECO:0000313" key="11">
    <source>
        <dbReference type="EMBL" id="TRM70406.1"/>
    </source>
</evidence>
<dbReference type="SUPFAM" id="SSF49503">
    <property type="entry name" value="Cupredoxins"/>
    <property type="match status" value="3"/>
</dbReference>
<keyword evidence="2" id="KW-0479">Metal-binding</keyword>
<feature type="domain" description="Plastocyanin-like" evidence="10">
    <location>
        <begin position="30"/>
        <end position="151"/>
    </location>
</feature>
<dbReference type="InterPro" id="IPR011707">
    <property type="entry name" value="Cu-oxidase-like_N"/>
</dbReference>
<organism evidence="11 12">
    <name type="scientific">Schizophyllum amplum</name>
    <dbReference type="NCBI Taxonomy" id="97359"/>
    <lineage>
        <taxon>Eukaryota</taxon>
        <taxon>Fungi</taxon>
        <taxon>Dikarya</taxon>
        <taxon>Basidiomycota</taxon>
        <taxon>Agaricomycotina</taxon>
        <taxon>Agaricomycetes</taxon>
        <taxon>Agaricomycetidae</taxon>
        <taxon>Agaricales</taxon>
        <taxon>Schizophyllaceae</taxon>
        <taxon>Schizophyllum</taxon>
    </lineage>
</organism>